<proteinExistence type="inferred from homology"/>
<dbReference type="FunFam" id="3.40.50.720:FF:000003">
    <property type="entry name" value="S-(hydroxymethyl)glutathione dehydrogenase"/>
    <property type="match status" value="1"/>
</dbReference>
<evidence type="ECO:0000256" key="2">
    <source>
        <dbReference type="ARBA" id="ARBA00022723"/>
    </source>
</evidence>
<dbReference type="SMART" id="SM00829">
    <property type="entry name" value="PKS_ER"/>
    <property type="match status" value="1"/>
</dbReference>
<protein>
    <submittedName>
        <fullName evidence="8">Alcohol dehydrogenase</fullName>
    </submittedName>
</protein>
<keyword evidence="2 6" id="KW-0479">Metal-binding</keyword>
<dbReference type="RefSeq" id="WP_113958887.1">
    <property type="nucleotide sequence ID" value="NZ_QNRR01000004.1"/>
</dbReference>
<dbReference type="InterPro" id="IPR020843">
    <property type="entry name" value="ER"/>
</dbReference>
<dbReference type="PROSITE" id="PS00059">
    <property type="entry name" value="ADH_ZINC"/>
    <property type="match status" value="1"/>
</dbReference>
<evidence type="ECO:0000256" key="1">
    <source>
        <dbReference type="ARBA" id="ARBA00001947"/>
    </source>
</evidence>
<dbReference type="GO" id="GO:0005829">
    <property type="term" value="C:cytosol"/>
    <property type="evidence" value="ECO:0007669"/>
    <property type="project" value="TreeGrafter"/>
</dbReference>
<dbReference type="PANTHER" id="PTHR43880:SF12">
    <property type="entry name" value="ALCOHOL DEHYDROGENASE CLASS-3"/>
    <property type="match status" value="1"/>
</dbReference>
<keyword evidence="9" id="KW-1185">Reference proteome</keyword>
<accession>A0A366HMV8</accession>
<dbReference type="SUPFAM" id="SSF50129">
    <property type="entry name" value="GroES-like"/>
    <property type="match status" value="2"/>
</dbReference>
<dbReference type="GO" id="GO:0008270">
    <property type="term" value="F:zinc ion binding"/>
    <property type="evidence" value="ECO:0007669"/>
    <property type="project" value="InterPro"/>
</dbReference>
<evidence type="ECO:0000256" key="3">
    <source>
        <dbReference type="ARBA" id="ARBA00022833"/>
    </source>
</evidence>
<evidence type="ECO:0000256" key="5">
    <source>
        <dbReference type="ARBA" id="ARBA00023027"/>
    </source>
</evidence>
<dbReference type="CDD" id="cd08281">
    <property type="entry name" value="liver_ADH_like1"/>
    <property type="match status" value="1"/>
</dbReference>
<comment type="similarity">
    <text evidence="6">Belongs to the zinc-containing alcohol dehydrogenase family.</text>
</comment>
<dbReference type="PANTHER" id="PTHR43880">
    <property type="entry name" value="ALCOHOL DEHYDROGENASE"/>
    <property type="match status" value="1"/>
</dbReference>
<dbReference type="EMBL" id="QNRR01000004">
    <property type="protein sequence ID" value="RBP44489.1"/>
    <property type="molecule type" value="Genomic_DNA"/>
</dbReference>
<keyword evidence="3 6" id="KW-0862">Zinc</keyword>
<organism evidence="8 9">
    <name type="scientific">Roseimicrobium gellanilyticum</name>
    <dbReference type="NCBI Taxonomy" id="748857"/>
    <lineage>
        <taxon>Bacteria</taxon>
        <taxon>Pseudomonadati</taxon>
        <taxon>Verrucomicrobiota</taxon>
        <taxon>Verrucomicrobiia</taxon>
        <taxon>Verrucomicrobiales</taxon>
        <taxon>Verrucomicrobiaceae</taxon>
        <taxon>Roseimicrobium</taxon>
    </lineage>
</organism>
<dbReference type="Proteomes" id="UP000253426">
    <property type="component" value="Unassembled WGS sequence"/>
</dbReference>
<reference evidence="8 9" key="1">
    <citation type="submission" date="2018-06" db="EMBL/GenBank/DDBJ databases">
        <title>Genomic Encyclopedia of Type Strains, Phase IV (KMG-IV): sequencing the most valuable type-strain genomes for metagenomic binning, comparative biology and taxonomic classification.</title>
        <authorList>
            <person name="Goeker M."/>
        </authorList>
    </citation>
    <scope>NUCLEOTIDE SEQUENCE [LARGE SCALE GENOMIC DNA]</scope>
    <source>
        <strain evidence="8 9">DSM 25532</strain>
    </source>
</reference>
<name>A0A366HMV8_9BACT</name>
<dbReference type="OrthoDB" id="9769198at2"/>
<evidence type="ECO:0000256" key="6">
    <source>
        <dbReference type="RuleBase" id="RU361277"/>
    </source>
</evidence>
<dbReference type="Pfam" id="PF08240">
    <property type="entry name" value="ADH_N"/>
    <property type="match status" value="1"/>
</dbReference>
<evidence type="ECO:0000256" key="4">
    <source>
        <dbReference type="ARBA" id="ARBA00023002"/>
    </source>
</evidence>
<dbReference type="Gene3D" id="3.90.180.10">
    <property type="entry name" value="Medium-chain alcohol dehydrogenases, catalytic domain"/>
    <property type="match status" value="1"/>
</dbReference>
<evidence type="ECO:0000259" key="7">
    <source>
        <dbReference type="SMART" id="SM00829"/>
    </source>
</evidence>
<dbReference type="AlphaFoldDB" id="A0A366HMV8"/>
<gene>
    <name evidence="8" type="ORF">DES53_104310</name>
</gene>
<dbReference type="InterPro" id="IPR013154">
    <property type="entry name" value="ADH-like_N"/>
</dbReference>
<dbReference type="GO" id="GO:0051903">
    <property type="term" value="F:S-(hydroxymethyl)glutathione dehydrogenase [NAD(P)+] activity"/>
    <property type="evidence" value="ECO:0007669"/>
    <property type="project" value="TreeGrafter"/>
</dbReference>
<dbReference type="Pfam" id="PF00107">
    <property type="entry name" value="ADH_zinc_N"/>
    <property type="match status" value="1"/>
</dbReference>
<feature type="domain" description="Enoyl reductase (ER)" evidence="7">
    <location>
        <begin position="18"/>
        <end position="373"/>
    </location>
</feature>
<dbReference type="Gene3D" id="3.40.50.720">
    <property type="entry name" value="NAD(P)-binding Rossmann-like Domain"/>
    <property type="match status" value="1"/>
</dbReference>
<dbReference type="InterPro" id="IPR002328">
    <property type="entry name" value="ADH_Zn_CS"/>
</dbReference>
<evidence type="ECO:0000313" key="8">
    <source>
        <dbReference type="EMBL" id="RBP44489.1"/>
    </source>
</evidence>
<dbReference type="InterPro" id="IPR013149">
    <property type="entry name" value="ADH-like_C"/>
</dbReference>
<comment type="caution">
    <text evidence="8">The sequence shown here is derived from an EMBL/GenBank/DDBJ whole genome shotgun (WGS) entry which is preliminary data.</text>
</comment>
<evidence type="ECO:0000313" key="9">
    <source>
        <dbReference type="Proteomes" id="UP000253426"/>
    </source>
</evidence>
<sequence>MKTIAAVLHERGLPKPYATSQPLVIEELELDGPQEGEVLVEMTAAGLCHSDLSVLNGTRLWPLPIVIGHEACGIVREVGHGVKDLREGEHVVFSFLPTCGHCPMCSCGRPSLCEPGVMANRAGKLITGGVRFWKGGASRVHHHSGIAGYSQYSVVARESIVKVPQDIPPETAVLFGCAIMTGVGAVINTAKVPAGTSVVVFGMGGVGLSVVMGARAAGAHPIIAVDVLDSKLELAKQCGATHVVNASRVDPVAAVRDLTHGGVDHAFEAVGNVKVIEQAFASAKRGGRAVSIGLTHPDSKITLPALAFAAEEKVLMGSYMGSCVPQRDIPRYMELYRTGALPVDLLRTRTISLEQVNEGFDLLDSGEVARQVIRFARG</sequence>
<dbReference type="SUPFAM" id="SSF51735">
    <property type="entry name" value="NAD(P)-binding Rossmann-fold domains"/>
    <property type="match status" value="1"/>
</dbReference>
<comment type="cofactor">
    <cofactor evidence="1 6">
        <name>Zn(2+)</name>
        <dbReference type="ChEBI" id="CHEBI:29105"/>
    </cofactor>
</comment>
<keyword evidence="4" id="KW-0560">Oxidoreductase</keyword>
<keyword evidence="5" id="KW-0520">NAD</keyword>
<dbReference type="InterPro" id="IPR011032">
    <property type="entry name" value="GroES-like_sf"/>
</dbReference>
<dbReference type="GO" id="GO:0046294">
    <property type="term" value="P:formaldehyde catabolic process"/>
    <property type="evidence" value="ECO:0007669"/>
    <property type="project" value="TreeGrafter"/>
</dbReference>
<dbReference type="InterPro" id="IPR036291">
    <property type="entry name" value="NAD(P)-bd_dom_sf"/>
</dbReference>